<comment type="caution">
    <text evidence="2">The sequence shown here is derived from an EMBL/GenBank/DDBJ whole genome shotgun (WGS) entry which is preliminary data.</text>
</comment>
<keyword evidence="1" id="KW-0812">Transmembrane</keyword>
<keyword evidence="1" id="KW-1133">Transmembrane helix</keyword>
<evidence type="ECO:0000313" key="3">
    <source>
        <dbReference type="Proteomes" id="UP001596432"/>
    </source>
</evidence>
<feature type="transmembrane region" description="Helical" evidence="1">
    <location>
        <begin position="244"/>
        <end position="265"/>
    </location>
</feature>
<dbReference type="AlphaFoldDB" id="A0ABD5XZQ8"/>
<dbReference type="PANTHER" id="PTHR37308:SF1">
    <property type="entry name" value="POLYPRENYL-PHOSPHATE TRANSPORTER"/>
    <property type="match status" value="1"/>
</dbReference>
<feature type="transmembrane region" description="Helical" evidence="1">
    <location>
        <begin position="128"/>
        <end position="150"/>
    </location>
</feature>
<gene>
    <name evidence="2" type="ORF">ACFQMA_12415</name>
</gene>
<feature type="transmembrane region" description="Helical" evidence="1">
    <location>
        <begin position="221"/>
        <end position="238"/>
    </location>
</feature>
<dbReference type="Proteomes" id="UP001596432">
    <property type="component" value="Unassembled WGS sequence"/>
</dbReference>
<dbReference type="EMBL" id="JBHTAS010000001">
    <property type="protein sequence ID" value="MFC7140625.1"/>
    <property type="molecule type" value="Genomic_DNA"/>
</dbReference>
<feature type="transmembrane region" description="Helical" evidence="1">
    <location>
        <begin position="314"/>
        <end position="333"/>
    </location>
</feature>
<dbReference type="RefSeq" id="WP_274321722.1">
    <property type="nucleotide sequence ID" value="NZ_CP118158.1"/>
</dbReference>
<dbReference type="GeneID" id="78820923"/>
<accession>A0ABD5XZQ8</accession>
<dbReference type="Pfam" id="PF04018">
    <property type="entry name" value="VCA0040-like"/>
    <property type="match status" value="1"/>
</dbReference>
<sequence>MTTAPDRARDEVTLRESVPPLHEWAKTFLVGLFMGTADGVPGVSGGTIALIAGIYERLIAAINAVTPRRFFDGVRALTPLDGGVSLDRAAAVLEEVDGWFLLALVAGVGTAVVLVGQAVEWAAADYPVLLFGLFFGLIGASAVILLRAVAIRTVPELVAAVVGVVLAFFASGHSESLLGTGGLPTVFLAGSVAVSAMILPGLSGSLLLVILGQYTYMYRQLGNFLEGIASVATGGSFADLAGPASVVVTFILGGLVGLFTIARVIRRALDVNREVTYAFLVALVLGALRAPITALNDASEYPSVVWNTPTIQAFATAALVGAVIVFVLDWYAVDIDLDAV</sequence>
<keyword evidence="3" id="KW-1185">Reference proteome</keyword>
<keyword evidence="1" id="KW-0472">Membrane</keyword>
<feature type="transmembrane region" description="Helical" evidence="1">
    <location>
        <begin position="277"/>
        <end position="294"/>
    </location>
</feature>
<proteinExistence type="predicted"/>
<feature type="transmembrane region" description="Helical" evidence="1">
    <location>
        <begin position="98"/>
        <end position="116"/>
    </location>
</feature>
<dbReference type="PANTHER" id="PTHR37308">
    <property type="entry name" value="INTEGRAL MEMBRANE PROTEIN"/>
    <property type="match status" value="1"/>
</dbReference>
<reference evidence="2 3" key="1">
    <citation type="journal article" date="2019" name="Int. J. Syst. Evol. Microbiol.">
        <title>The Global Catalogue of Microorganisms (GCM) 10K type strain sequencing project: providing services to taxonomists for standard genome sequencing and annotation.</title>
        <authorList>
            <consortium name="The Broad Institute Genomics Platform"/>
            <consortium name="The Broad Institute Genome Sequencing Center for Infectious Disease"/>
            <person name="Wu L."/>
            <person name="Ma J."/>
        </authorList>
    </citation>
    <scope>NUCLEOTIDE SEQUENCE [LARGE SCALE GENOMIC DNA]</scope>
    <source>
        <strain evidence="2 3">XZYJT29</strain>
    </source>
</reference>
<dbReference type="InterPro" id="IPR007163">
    <property type="entry name" value="VCA0040-like"/>
</dbReference>
<organism evidence="2 3">
    <name type="scientific">Halosimplex aquaticum</name>
    <dbReference type="NCBI Taxonomy" id="3026162"/>
    <lineage>
        <taxon>Archaea</taxon>
        <taxon>Methanobacteriati</taxon>
        <taxon>Methanobacteriota</taxon>
        <taxon>Stenosarchaea group</taxon>
        <taxon>Halobacteria</taxon>
        <taxon>Halobacteriales</taxon>
        <taxon>Haloarculaceae</taxon>
        <taxon>Halosimplex</taxon>
    </lineage>
</organism>
<feature type="transmembrane region" description="Helical" evidence="1">
    <location>
        <begin position="186"/>
        <end position="209"/>
    </location>
</feature>
<evidence type="ECO:0000256" key="1">
    <source>
        <dbReference type="SAM" id="Phobius"/>
    </source>
</evidence>
<feature type="transmembrane region" description="Helical" evidence="1">
    <location>
        <begin position="157"/>
        <end position="174"/>
    </location>
</feature>
<name>A0ABD5XZQ8_9EURY</name>
<protein>
    <submittedName>
        <fullName evidence="2">DUF368 domain-containing protein</fullName>
    </submittedName>
</protein>
<evidence type="ECO:0000313" key="2">
    <source>
        <dbReference type="EMBL" id="MFC7140625.1"/>
    </source>
</evidence>